<dbReference type="AlphaFoldDB" id="K5VC40"/>
<proteinExistence type="predicted"/>
<dbReference type="InParanoid" id="K5VC40"/>
<dbReference type="GeneID" id="18919899"/>
<feature type="region of interest" description="Disordered" evidence="1">
    <location>
        <begin position="62"/>
        <end position="87"/>
    </location>
</feature>
<dbReference type="OrthoDB" id="432234at2759"/>
<sequence length="129" mass="14168">IIVAGDFAQLPPIASGNALDAGSVTSAPRSTNSVHSQKAAIGKALWHQFTTVVILKQNMRQTSQTANDGKLRKCLENMPNGRPKLSDPRFHHVSIITSWNAHRDKINEVKSVQFAEKAGKSLQEFYSND</sequence>
<feature type="non-terminal residue" evidence="2">
    <location>
        <position position="129"/>
    </location>
</feature>
<accession>K5VC40</accession>
<organism evidence="2 3">
    <name type="scientific">Phanerochaete carnosa (strain HHB-10118-sp)</name>
    <name type="common">White-rot fungus</name>
    <name type="synonym">Peniophora carnosa</name>
    <dbReference type="NCBI Taxonomy" id="650164"/>
    <lineage>
        <taxon>Eukaryota</taxon>
        <taxon>Fungi</taxon>
        <taxon>Dikarya</taxon>
        <taxon>Basidiomycota</taxon>
        <taxon>Agaricomycotina</taxon>
        <taxon>Agaricomycetes</taxon>
        <taxon>Polyporales</taxon>
        <taxon>Phanerochaetaceae</taxon>
        <taxon>Phanerochaete</taxon>
    </lineage>
</organism>
<dbReference type="KEGG" id="pco:PHACADRAFT_47079"/>
<dbReference type="STRING" id="650164.K5VC40"/>
<keyword evidence="3" id="KW-1185">Reference proteome</keyword>
<feature type="non-terminal residue" evidence="2">
    <location>
        <position position="1"/>
    </location>
</feature>
<evidence type="ECO:0000313" key="3">
    <source>
        <dbReference type="Proteomes" id="UP000008370"/>
    </source>
</evidence>
<name>K5VC40_PHACS</name>
<evidence type="ECO:0008006" key="4">
    <source>
        <dbReference type="Google" id="ProtNLM"/>
    </source>
</evidence>
<dbReference type="Proteomes" id="UP000008370">
    <property type="component" value="Unassembled WGS sequence"/>
</dbReference>
<gene>
    <name evidence="2" type="ORF">PHACADRAFT_47079</name>
</gene>
<dbReference type="HOGENOM" id="CLU_115680_0_0_1"/>
<evidence type="ECO:0000256" key="1">
    <source>
        <dbReference type="SAM" id="MobiDB-lite"/>
    </source>
</evidence>
<evidence type="ECO:0000313" key="2">
    <source>
        <dbReference type="EMBL" id="EKM48663.1"/>
    </source>
</evidence>
<dbReference type="EMBL" id="JH930835">
    <property type="protein sequence ID" value="EKM48663.1"/>
    <property type="molecule type" value="Genomic_DNA"/>
</dbReference>
<protein>
    <recommendedName>
        <fullName evidence="4">ATP-dependent DNA helicase</fullName>
    </recommendedName>
</protein>
<reference evidence="2 3" key="1">
    <citation type="journal article" date="2012" name="BMC Genomics">
        <title>Comparative genomics of the white-rot fungi, Phanerochaete carnosa and P. chrysosporium, to elucidate the genetic basis of the distinct wood types they colonize.</title>
        <authorList>
            <person name="Suzuki H."/>
            <person name="MacDonald J."/>
            <person name="Syed K."/>
            <person name="Salamov A."/>
            <person name="Hori C."/>
            <person name="Aerts A."/>
            <person name="Henrissat B."/>
            <person name="Wiebenga A."/>
            <person name="vanKuyk P.A."/>
            <person name="Barry K."/>
            <person name="Lindquist E."/>
            <person name="LaButti K."/>
            <person name="Lapidus A."/>
            <person name="Lucas S."/>
            <person name="Coutinho P."/>
            <person name="Gong Y."/>
            <person name="Samejima M."/>
            <person name="Mahadevan R."/>
            <person name="Abou-Zaid M."/>
            <person name="de Vries R.P."/>
            <person name="Igarashi K."/>
            <person name="Yadav J.S."/>
            <person name="Grigoriev I.V."/>
            <person name="Master E.R."/>
        </authorList>
    </citation>
    <scope>NUCLEOTIDE SEQUENCE [LARGE SCALE GENOMIC DNA]</scope>
    <source>
        <strain evidence="2 3">HHB-10118-sp</strain>
    </source>
</reference>
<dbReference type="RefSeq" id="XP_007402784.1">
    <property type="nucleotide sequence ID" value="XM_007402722.1"/>
</dbReference>